<reference evidence="4" key="1">
    <citation type="journal article" date="2019" name="Int. J. Syst. Evol. Microbiol.">
        <title>The Global Catalogue of Microorganisms (GCM) 10K type strain sequencing project: providing services to taxonomists for standard genome sequencing and annotation.</title>
        <authorList>
            <consortium name="The Broad Institute Genomics Platform"/>
            <consortium name="The Broad Institute Genome Sequencing Center for Infectious Disease"/>
            <person name="Wu L."/>
            <person name="Ma J."/>
        </authorList>
    </citation>
    <scope>NUCLEOTIDE SEQUENCE [LARGE SCALE GENOMIC DNA]</scope>
    <source>
        <strain evidence="4">JCM 17978</strain>
    </source>
</reference>
<dbReference type="PANTHER" id="PTHR46433">
    <property type="entry name" value="ANK_REP_REGION DOMAIN-CONTAINING PROTEIN-RELATED"/>
    <property type="match status" value="1"/>
</dbReference>
<dbReference type="InterPro" id="IPR026444">
    <property type="entry name" value="Secre_tail"/>
</dbReference>
<sequence>MKKFYTSLLTTFLFLIFTSLVFGQYTSIPNTEFEQLLITESIDSEGILDGQVLTSDVATVTSLDISYTSISDITGIQDFTSLISFEALQTTNLIDVDLTGLALLEDIDMSYCLNIDTFDVSGCVNLKNLNISHTNFDILDLNSNNLLETIDMSYSGVLNLDLNGKSNLTWLYANLADIQTLDITGCSALSLININETSINVLNLSGNIAITALGFYRTHLTTLILNGCTNLTSLDFNWNYDLASLDLTNCSNLTDISFVNGSFIDIALNTDDLINLETIEFNNGGVRSLDLQNSPNLTTLTFYYSGISNLDLRNGNNTNLDISIEGTSIECISVDDVDYATNNWPDVVDDVVYSTDCSTLTLNEIQTESLKLYPNPSSEFLQISGLQQNVNYSILDFQGKQMQSGTLIPQENIPINALQSGLYFLRIDSGTNFKFIKK</sequence>
<dbReference type="SUPFAM" id="SSF52058">
    <property type="entry name" value="L domain-like"/>
    <property type="match status" value="1"/>
</dbReference>
<keyword evidence="4" id="KW-1185">Reference proteome</keyword>
<dbReference type="Gene3D" id="3.80.10.10">
    <property type="entry name" value="Ribonuclease Inhibitor"/>
    <property type="match status" value="1"/>
</dbReference>
<evidence type="ECO:0000259" key="2">
    <source>
        <dbReference type="Pfam" id="PF18962"/>
    </source>
</evidence>
<dbReference type="Proteomes" id="UP001596162">
    <property type="component" value="Unassembled WGS sequence"/>
</dbReference>
<dbReference type="InterPro" id="IPR032675">
    <property type="entry name" value="LRR_dom_sf"/>
</dbReference>
<organism evidence="3 4">
    <name type="scientific">Bizionia hallyeonensis</name>
    <dbReference type="NCBI Taxonomy" id="1123757"/>
    <lineage>
        <taxon>Bacteria</taxon>
        <taxon>Pseudomonadati</taxon>
        <taxon>Bacteroidota</taxon>
        <taxon>Flavobacteriia</taxon>
        <taxon>Flavobacteriales</taxon>
        <taxon>Flavobacteriaceae</taxon>
        <taxon>Bizionia</taxon>
    </lineage>
</organism>
<feature type="domain" description="Secretion system C-terminal sorting" evidence="2">
    <location>
        <begin position="372"/>
        <end position="435"/>
    </location>
</feature>
<name>A0ABW0C2V7_9FLAO</name>
<dbReference type="EMBL" id="JBHSLA010000001">
    <property type="protein sequence ID" value="MFC5194239.1"/>
    <property type="molecule type" value="Genomic_DNA"/>
</dbReference>
<evidence type="ECO:0000256" key="1">
    <source>
        <dbReference type="ARBA" id="ARBA00022729"/>
    </source>
</evidence>
<dbReference type="PANTHER" id="PTHR46433:SF3">
    <property type="entry name" value="RAB GTPASE DOMAIN-CONTAINING PROTEIN"/>
    <property type="match status" value="1"/>
</dbReference>
<accession>A0ABW0C2V7</accession>
<proteinExistence type="predicted"/>
<dbReference type="RefSeq" id="WP_376858362.1">
    <property type="nucleotide sequence ID" value="NZ_JBHSLA010000001.1"/>
</dbReference>
<keyword evidence="1" id="KW-0732">Signal</keyword>
<dbReference type="Pfam" id="PF18962">
    <property type="entry name" value="Por_Secre_tail"/>
    <property type="match status" value="1"/>
</dbReference>
<dbReference type="NCBIfam" id="TIGR04183">
    <property type="entry name" value="Por_Secre_tail"/>
    <property type="match status" value="1"/>
</dbReference>
<evidence type="ECO:0000313" key="3">
    <source>
        <dbReference type="EMBL" id="MFC5194239.1"/>
    </source>
</evidence>
<gene>
    <name evidence="3" type="ORF">ACFPH8_02750</name>
</gene>
<evidence type="ECO:0000313" key="4">
    <source>
        <dbReference type="Proteomes" id="UP001596162"/>
    </source>
</evidence>
<comment type="caution">
    <text evidence="3">The sequence shown here is derived from an EMBL/GenBank/DDBJ whole genome shotgun (WGS) entry which is preliminary data.</text>
</comment>
<protein>
    <submittedName>
        <fullName evidence="3">T9SS type A sorting domain-containing protein</fullName>
    </submittedName>
</protein>